<dbReference type="Proteomes" id="UP000660885">
    <property type="component" value="Unassembled WGS sequence"/>
</dbReference>
<sequence>MVLEDLSERRCYKPADQLKSFAQMRRQIEVIALKLTI</sequence>
<evidence type="ECO:0000313" key="2">
    <source>
        <dbReference type="Proteomes" id="UP000660885"/>
    </source>
</evidence>
<dbReference type="EMBL" id="JAETWB010000091">
    <property type="protein sequence ID" value="MBL6082629.1"/>
    <property type="molecule type" value="Genomic_DNA"/>
</dbReference>
<accession>A0ABS1UF74</accession>
<organism evidence="1 2">
    <name type="scientific">Belnapia arida</name>
    <dbReference type="NCBI Taxonomy" id="2804533"/>
    <lineage>
        <taxon>Bacteria</taxon>
        <taxon>Pseudomonadati</taxon>
        <taxon>Pseudomonadota</taxon>
        <taxon>Alphaproteobacteria</taxon>
        <taxon>Acetobacterales</taxon>
        <taxon>Roseomonadaceae</taxon>
        <taxon>Belnapia</taxon>
    </lineage>
</organism>
<evidence type="ECO:0000313" key="1">
    <source>
        <dbReference type="EMBL" id="MBL6082629.1"/>
    </source>
</evidence>
<protein>
    <submittedName>
        <fullName evidence="1">Uncharacterized protein</fullName>
    </submittedName>
</protein>
<comment type="caution">
    <text evidence="1">The sequence shown here is derived from an EMBL/GenBank/DDBJ whole genome shotgun (WGS) entry which is preliminary data.</text>
</comment>
<gene>
    <name evidence="1" type="ORF">JMJ56_32205</name>
</gene>
<reference evidence="1 2" key="1">
    <citation type="submission" date="2021-01" db="EMBL/GenBank/DDBJ databases">
        <title>Belnapia mucosa sp. nov. and Belnapia arida sp. nov., isolated from the Tabernas Desert (Almeria, Spain).</title>
        <authorList>
            <person name="Molina-Menor E."/>
            <person name="Vidal-Verdu A."/>
            <person name="Calonge A."/>
            <person name="Satari L."/>
            <person name="Pereto J."/>
            <person name="Porcar M."/>
        </authorList>
    </citation>
    <scope>NUCLEOTIDE SEQUENCE [LARGE SCALE GENOMIC DNA]</scope>
    <source>
        <strain evidence="1 2">T18</strain>
    </source>
</reference>
<name>A0ABS1UF74_9PROT</name>
<keyword evidence="2" id="KW-1185">Reference proteome</keyword>
<proteinExistence type="predicted"/>